<dbReference type="OrthoDB" id="826030at2"/>
<accession>A0A6I1DYC8</accession>
<dbReference type="PROSITE" id="PS51257">
    <property type="entry name" value="PROKAR_LIPOPROTEIN"/>
    <property type="match status" value="1"/>
</dbReference>
<sequence length="162" mass="18218">MKKNIGTILLILIVASTLISCKKGEPELEQDHIISVMDNFDLPSNTEWMVILPGLGCKGCIQEGEYFIKENARNPKTFIVLTKIESLKILQHKLNIRVDTIPNVHVDKESKYVLPTNNSIYPCIVHLKDGTYESHEFQSPENGNAFERLAAQLLINANNATN</sequence>
<name>A0A6I1DYC8_9FLAO</name>
<proteinExistence type="predicted"/>
<dbReference type="RefSeq" id="WP_152132248.1">
    <property type="nucleotide sequence ID" value="NZ_WELG01000002.1"/>
</dbReference>
<reference evidence="1 2" key="1">
    <citation type="submission" date="2019-10" db="EMBL/GenBank/DDBJ databases">
        <title>Muricauda olearia CL-SS4 JCM15563 genome.</title>
        <authorList>
            <person name="Liu L."/>
        </authorList>
    </citation>
    <scope>NUCLEOTIDE SEQUENCE [LARGE SCALE GENOMIC DNA]</scope>
    <source>
        <strain evidence="1 2">CL-SS4</strain>
    </source>
</reference>
<protein>
    <submittedName>
        <fullName evidence="1">Uncharacterized protein</fullName>
    </submittedName>
</protein>
<comment type="caution">
    <text evidence="1">The sequence shown here is derived from an EMBL/GenBank/DDBJ whole genome shotgun (WGS) entry which is preliminary data.</text>
</comment>
<organism evidence="1 2">
    <name type="scientific">Flagellimonas olearia</name>
    <dbReference type="NCBI Taxonomy" id="552546"/>
    <lineage>
        <taxon>Bacteria</taxon>
        <taxon>Pseudomonadati</taxon>
        <taxon>Bacteroidota</taxon>
        <taxon>Flavobacteriia</taxon>
        <taxon>Flavobacteriales</taxon>
        <taxon>Flavobacteriaceae</taxon>
        <taxon>Flagellimonas</taxon>
    </lineage>
</organism>
<evidence type="ECO:0000313" key="2">
    <source>
        <dbReference type="Proteomes" id="UP000429785"/>
    </source>
</evidence>
<dbReference type="EMBL" id="WELG01000002">
    <property type="protein sequence ID" value="KAB7528871.1"/>
    <property type="molecule type" value="Genomic_DNA"/>
</dbReference>
<gene>
    <name evidence="1" type="ORF">F8C76_13550</name>
</gene>
<dbReference type="Proteomes" id="UP000429785">
    <property type="component" value="Unassembled WGS sequence"/>
</dbReference>
<evidence type="ECO:0000313" key="1">
    <source>
        <dbReference type="EMBL" id="KAB7528871.1"/>
    </source>
</evidence>
<dbReference type="AlphaFoldDB" id="A0A6I1DYC8"/>